<feature type="signal peptide" evidence="3">
    <location>
        <begin position="1"/>
        <end position="21"/>
    </location>
</feature>
<dbReference type="GO" id="GO:0071949">
    <property type="term" value="F:FAD binding"/>
    <property type="evidence" value="ECO:0007669"/>
    <property type="project" value="InterPro"/>
</dbReference>
<comment type="similarity">
    <text evidence="1">Belongs to the oxygen-dependent FAD-linked oxidoreductase family.</text>
</comment>
<dbReference type="PANTHER" id="PTHR13878:SF91">
    <property type="entry name" value="FAD BINDING DOMAIN PROTEIN (AFU_ORTHOLOGUE AFUA_6G12070)-RELATED"/>
    <property type="match status" value="1"/>
</dbReference>
<dbReference type="InterPro" id="IPR036318">
    <property type="entry name" value="FAD-bd_PCMH-like_sf"/>
</dbReference>
<dbReference type="SUPFAM" id="SSF56176">
    <property type="entry name" value="FAD-binding/transporter-associated domain-like"/>
    <property type="match status" value="1"/>
</dbReference>
<dbReference type="EMBL" id="JANKHO010000900">
    <property type="protein sequence ID" value="KAJ3505297.1"/>
    <property type="molecule type" value="Genomic_DNA"/>
</dbReference>
<organism evidence="5 6">
    <name type="scientific">Agrocybe chaxingu</name>
    <dbReference type="NCBI Taxonomy" id="84603"/>
    <lineage>
        <taxon>Eukaryota</taxon>
        <taxon>Fungi</taxon>
        <taxon>Dikarya</taxon>
        <taxon>Basidiomycota</taxon>
        <taxon>Agaricomycotina</taxon>
        <taxon>Agaricomycetes</taxon>
        <taxon>Agaricomycetidae</taxon>
        <taxon>Agaricales</taxon>
        <taxon>Agaricineae</taxon>
        <taxon>Strophariaceae</taxon>
        <taxon>Agrocybe</taxon>
    </lineage>
</organism>
<feature type="domain" description="FAD-binding PCMH-type" evidence="4">
    <location>
        <begin position="121"/>
        <end position="307"/>
    </location>
</feature>
<dbReference type="PANTHER" id="PTHR13878">
    <property type="entry name" value="GULONOLACTONE OXIDASE"/>
    <property type="match status" value="1"/>
</dbReference>
<dbReference type="AlphaFoldDB" id="A0A9W8MTM8"/>
<protein>
    <recommendedName>
        <fullName evidence="4">FAD-binding PCMH-type domain-containing protein</fullName>
    </recommendedName>
</protein>
<dbReference type="InterPro" id="IPR012912">
    <property type="entry name" value="Plasmid_pRiA4b_Orf3-like"/>
</dbReference>
<reference evidence="5" key="1">
    <citation type="submission" date="2022-07" db="EMBL/GenBank/DDBJ databases">
        <title>Genome Sequence of Agrocybe chaxingu.</title>
        <authorList>
            <person name="Buettner E."/>
        </authorList>
    </citation>
    <scope>NUCLEOTIDE SEQUENCE</scope>
    <source>
        <strain evidence="5">MP-N11</strain>
    </source>
</reference>
<keyword evidence="3" id="KW-0732">Signal</keyword>
<dbReference type="Pfam" id="PF07929">
    <property type="entry name" value="PRiA4_ORF3"/>
    <property type="match status" value="1"/>
</dbReference>
<accession>A0A9W8MTM8</accession>
<dbReference type="InterPro" id="IPR024047">
    <property type="entry name" value="MM3350-like_sf"/>
</dbReference>
<dbReference type="InterPro" id="IPR016169">
    <property type="entry name" value="FAD-bd_PCMH_sub2"/>
</dbReference>
<evidence type="ECO:0000313" key="6">
    <source>
        <dbReference type="Proteomes" id="UP001148786"/>
    </source>
</evidence>
<keyword evidence="2" id="KW-0560">Oxidoreductase</keyword>
<evidence type="ECO:0000313" key="5">
    <source>
        <dbReference type="EMBL" id="KAJ3505297.1"/>
    </source>
</evidence>
<dbReference type="InterPro" id="IPR016166">
    <property type="entry name" value="FAD-bd_PCMH"/>
</dbReference>
<dbReference type="PROSITE" id="PS51387">
    <property type="entry name" value="FAD_PCMH"/>
    <property type="match status" value="1"/>
</dbReference>
<dbReference type="Pfam" id="PF01565">
    <property type="entry name" value="FAD_binding_4"/>
    <property type="match status" value="1"/>
</dbReference>
<feature type="chain" id="PRO_5040799061" description="FAD-binding PCMH-type domain-containing protein" evidence="3">
    <location>
        <begin position="22"/>
        <end position="783"/>
    </location>
</feature>
<name>A0A9W8MTM8_9AGAR</name>
<evidence type="ECO:0000256" key="1">
    <source>
        <dbReference type="ARBA" id="ARBA00005466"/>
    </source>
</evidence>
<evidence type="ECO:0000256" key="3">
    <source>
        <dbReference type="SAM" id="SignalP"/>
    </source>
</evidence>
<keyword evidence="6" id="KW-1185">Reference proteome</keyword>
<gene>
    <name evidence="5" type="ORF">NLJ89_g7494</name>
</gene>
<dbReference type="GO" id="GO:0016491">
    <property type="term" value="F:oxidoreductase activity"/>
    <property type="evidence" value="ECO:0007669"/>
    <property type="project" value="UniProtKB-KW"/>
</dbReference>
<evidence type="ECO:0000259" key="4">
    <source>
        <dbReference type="PROSITE" id="PS51387"/>
    </source>
</evidence>
<dbReference type="OrthoDB" id="9983560at2759"/>
<dbReference type="InterPro" id="IPR050432">
    <property type="entry name" value="FAD-linked_Oxidoreductases_BP"/>
</dbReference>
<comment type="caution">
    <text evidence="5">The sequence shown here is derived from an EMBL/GenBank/DDBJ whole genome shotgun (WGS) entry which is preliminary data.</text>
</comment>
<dbReference type="InterPro" id="IPR006094">
    <property type="entry name" value="Oxid_FAD_bind_N"/>
</dbReference>
<evidence type="ECO:0000256" key="2">
    <source>
        <dbReference type="ARBA" id="ARBA00023002"/>
    </source>
</evidence>
<dbReference type="Gene3D" id="3.10.290.30">
    <property type="entry name" value="MM3350-like"/>
    <property type="match status" value="1"/>
</dbReference>
<dbReference type="SUPFAM" id="SSF159941">
    <property type="entry name" value="MM3350-like"/>
    <property type="match status" value="1"/>
</dbReference>
<sequence>MALFRFVYTLLALGDVGLTQAAPKCRCLYGQSCWPDEASFAVLSQQLSQPLLRPVPPASACYPVSSPSGNCAEVLAKFTDASWRSDQPGALENPNFETYLHRNGTVDGCYRDTTLGFPCKQGSVPPIGVDARTVEDIQAAVVFARKNNLRLVVKNTGHDYLGRSAGRGGFMLWTHHLKDTSHSDSFIPQGAPTSSKTYNAVTLGAGVQWHEAYDYANQQGRFIVGGISLGGTVGAAGGWLLGGGHSAFAPRHGLGVDNVIQLKVVVADGRHLTVNAYQHSDLFWALRGGGGGTYGVVTSATYQSHPEFPLTMSVISTNFSSPDIAQSVITEFISLHANLSNAQWGGYTSFSKSNFQVLYVAPNVSQEVTEATLAPFIARTNTTTGGAVQTLSFALPSFYTWYNAVFNAPDQGTQVGSQVELTSRLLPLRLAREQPANIAKTLLSIDGGVAGNLIAGGVIHSIDPSSTGLNPSWRKAIGQFYVAVGWPEGASGSEILHQRNILKQNTDVLDKITTDSGAYLNEGSLYERDFRKTYFGSTTFCVQPFHLPTYGIMEEPFILPSYISLDSQRHELLCGLTACAFEIASVNSSSPNRRTFEVPSSFTFEELHWSIQYLMGWACDQDHEFNFYGRVYRGAQHTHFSEEDVILKVAPKSIDDDDGVQDEHEVLLSDLFSSGGRFSGEVTNPNGEVAVLVYTYDLGDYWEHEIKFIGLQPLSDSRPLLMSPSDNLVEQSLNTMGDTLELDQLEPRNLVDFQDQDRWKVHIERMAEVSGQFAKMEIYEDDF</sequence>
<dbReference type="Gene3D" id="3.30.465.10">
    <property type="match status" value="1"/>
</dbReference>
<proteinExistence type="inferred from homology"/>
<dbReference type="Proteomes" id="UP001148786">
    <property type="component" value="Unassembled WGS sequence"/>
</dbReference>